<dbReference type="Pfam" id="PF00027">
    <property type="entry name" value="cNMP_binding"/>
    <property type="match status" value="1"/>
</dbReference>
<dbReference type="InterPro" id="IPR014710">
    <property type="entry name" value="RmlC-like_jellyroll"/>
</dbReference>
<dbReference type="SMART" id="SM00100">
    <property type="entry name" value="cNMP"/>
    <property type="match status" value="1"/>
</dbReference>
<evidence type="ECO:0000313" key="3">
    <source>
        <dbReference type="Proteomes" id="UP000030185"/>
    </source>
</evidence>
<evidence type="ECO:0000259" key="1">
    <source>
        <dbReference type="PROSITE" id="PS50042"/>
    </source>
</evidence>
<dbReference type="Gene3D" id="2.60.120.10">
    <property type="entry name" value="Jelly Rolls"/>
    <property type="match status" value="1"/>
</dbReference>
<dbReference type="CDD" id="cd00038">
    <property type="entry name" value="CAP_ED"/>
    <property type="match status" value="1"/>
</dbReference>
<dbReference type="PROSITE" id="PS50042">
    <property type="entry name" value="CNMP_BINDING_3"/>
    <property type="match status" value="1"/>
</dbReference>
<feature type="domain" description="Cyclic nucleotide-binding" evidence="1">
    <location>
        <begin position="15"/>
        <end position="80"/>
    </location>
</feature>
<protein>
    <submittedName>
        <fullName evidence="2">Cyclic nucleotide binding regulatory protein</fullName>
    </submittedName>
</protein>
<dbReference type="AlphaFoldDB" id="A0A098LHU1"/>
<keyword evidence="3" id="KW-1185">Reference proteome</keyword>
<dbReference type="Proteomes" id="UP000030185">
    <property type="component" value="Unassembled WGS sequence"/>
</dbReference>
<dbReference type="EMBL" id="BBLT01000008">
    <property type="protein sequence ID" value="GAL86520.1"/>
    <property type="molecule type" value="Genomic_DNA"/>
</dbReference>
<dbReference type="SUPFAM" id="SSF51206">
    <property type="entry name" value="cAMP-binding domain-like"/>
    <property type="match status" value="1"/>
</dbReference>
<dbReference type="eggNOG" id="COG0664">
    <property type="taxonomic scope" value="Bacteria"/>
</dbReference>
<evidence type="ECO:0000313" key="2">
    <source>
        <dbReference type="EMBL" id="GAL86520.1"/>
    </source>
</evidence>
<dbReference type="InterPro" id="IPR018490">
    <property type="entry name" value="cNMP-bd_dom_sf"/>
</dbReference>
<name>A0A098LHU1_9BACT</name>
<comment type="caution">
    <text evidence="2">The sequence shown here is derived from an EMBL/GenBank/DDBJ whole genome shotgun (WGS) entry which is preliminary data.</text>
</comment>
<accession>A0A098LHU1</accession>
<proteinExistence type="predicted"/>
<gene>
    <name evidence="2" type="ORF">MYP_3750</name>
</gene>
<dbReference type="STRING" id="153721.MYP_3750"/>
<organism evidence="2 3">
    <name type="scientific">Sporocytophaga myxococcoides</name>
    <dbReference type="NCBI Taxonomy" id="153721"/>
    <lineage>
        <taxon>Bacteria</taxon>
        <taxon>Pseudomonadati</taxon>
        <taxon>Bacteroidota</taxon>
        <taxon>Cytophagia</taxon>
        <taxon>Cytophagales</taxon>
        <taxon>Cytophagaceae</taxon>
        <taxon>Sporocytophaga</taxon>
    </lineage>
</organism>
<dbReference type="InterPro" id="IPR000595">
    <property type="entry name" value="cNMP-bd_dom"/>
</dbReference>
<sequence>MVTSMKKLLRDFITGLNKFEEDEIQFIVENTDVRAFQKGEIIQREGNVCDTCYFVLKGCIRQYQLADGEERTTAFFIEGEPAVLYSSYLEQAPSAYWLVCTEDCILITGTREQEYELHRKYPKLKYLVHTLMTQDYSKIEYRMNLLNHHKPEERYRILMKMQPELLNRVPLHQIASYIGVTPESFSRIRKRLMENDKSK</sequence>
<reference evidence="2 3" key="1">
    <citation type="submission" date="2014-09" db="EMBL/GenBank/DDBJ databases">
        <title>Sporocytophaga myxococcoides PG-01 genome sequencing.</title>
        <authorList>
            <person name="Liu L."/>
            <person name="Gao P.J."/>
            <person name="Chen G.J."/>
            <person name="Wang L.S."/>
        </authorList>
    </citation>
    <scope>NUCLEOTIDE SEQUENCE [LARGE SCALE GENOMIC DNA]</scope>
    <source>
        <strain evidence="2 3">PG-01</strain>
    </source>
</reference>